<name>A0AAN9FP48_CLITE</name>
<sequence>MVDEGVIHDDMLGDQVSDTIAVDDNLDALTCDFFAWFNYKEDVVVEPEPDEEEDPFEEWVTVISTKMSKMEMELHMMRTKIKNEIKKGLTSIEAEVFKNAAMTKYKVKRNKDFIQAEMLKAVSMIEGKLKKN</sequence>
<dbReference type="AlphaFoldDB" id="A0AAN9FP48"/>
<evidence type="ECO:0000313" key="2">
    <source>
        <dbReference type="Proteomes" id="UP001359559"/>
    </source>
</evidence>
<accession>A0AAN9FP48</accession>
<comment type="caution">
    <text evidence="1">The sequence shown here is derived from an EMBL/GenBank/DDBJ whole genome shotgun (WGS) entry which is preliminary data.</text>
</comment>
<proteinExistence type="predicted"/>
<keyword evidence="2" id="KW-1185">Reference proteome</keyword>
<evidence type="ECO:0000313" key="1">
    <source>
        <dbReference type="EMBL" id="KAK7279875.1"/>
    </source>
</evidence>
<organism evidence="1 2">
    <name type="scientific">Clitoria ternatea</name>
    <name type="common">Butterfly pea</name>
    <dbReference type="NCBI Taxonomy" id="43366"/>
    <lineage>
        <taxon>Eukaryota</taxon>
        <taxon>Viridiplantae</taxon>
        <taxon>Streptophyta</taxon>
        <taxon>Embryophyta</taxon>
        <taxon>Tracheophyta</taxon>
        <taxon>Spermatophyta</taxon>
        <taxon>Magnoliopsida</taxon>
        <taxon>eudicotyledons</taxon>
        <taxon>Gunneridae</taxon>
        <taxon>Pentapetalae</taxon>
        <taxon>rosids</taxon>
        <taxon>fabids</taxon>
        <taxon>Fabales</taxon>
        <taxon>Fabaceae</taxon>
        <taxon>Papilionoideae</taxon>
        <taxon>50 kb inversion clade</taxon>
        <taxon>NPAAA clade</taxon>
        <taxon>indigoferoid/millettioid clade</taxon>
        <taxon>Phaseoleae</taxon>
        <taxon>Clitoria</taxon>
    </lineage>
</organism>
<dbReference type="EMBL" id="JAYKXN010000006">
    <property type="protein sequence ID" value="KAK7279875.1"/>
    <property type="molecule type" value="Genomic_DNA"/>
</dbReference>
<reference evidence="1 2" key="1">
    <citation type="submission" date="2024-01" db="EMBL/GenBank/DDBJ databases">
        <title>The genomes of 5 underutilized Papilionoideae crops provide insights into root nodulation and disease resistance.</title>
        <authorList>
            <person name="Yuan L."/>
        </authorList>
    </citation>
    <scope>NUCLEOTIDE SEQUENCE [LARGE SCALE GENOMIC DNA]</scope>
    <source>
        <strain evidence="1">LY-2023</strain>
        <tissue evidence="1">Leaf</tissue>
    </source>
</reference>
<dbReference type="Proteomes" id="UP001359559">
    <property type="component" value="Unassembled WGS sequence"/>
</dbReference>
<gene>
    <name evidence="1" type="ORF">RJT34_24934</name>
</gene>
<protein>
    <submittedName>
        <fullName evidence="1">Uncharacterized protein</fullName>
    </submittedName>
</protein>